<reference evidence="1" key="1">
    <citation type="submission" date="2018-05" db="EMBL/GenBank/DDBJ databases">
        <title>Draft genome of Mucuna pruriens seed.</title>
        <authorList>
            <person name="Nnadi N.E."/>
            <person name="Vos R."/>
            <person name="Hasami M.H."/>
            <person name="Devisetty U.K."/>
            <person name="Aguiy J.C."/>
        </authorList>
    </citation>
    <scope>NUCLEOTIDE SEQUENCE [LARGE SCALE GENOMIC DNA]</scope>
    <source>
        <strain evidence="1">JCA_2017</strain>
    </source>
</reference>
<proteinExistence type="predicted"/>
<sequence length="108" mass="12742">MEMPNLASKLKSLKLEPGEDLSLHLVLISLPVHFGQFKSLNELISHYVQEEERLQKDKTESTHFASTLQNKKRKNIKGVMEWSSQQKKPKKDEEFTYYFYKKSGHMKK</sequence>
<gene>
    <name evidence="1" type="ORF">CR513_07485</name>
</gene>
<name>A0A371I032_MUCPR</name>
<protein>
    <submittedName>
        <fullName evidence="1">Uncharacterized protein</fullName>
    </submittedName>
</protein>
<accession>A0A371I032</accession>
<organism evidence="1 2">
    <name type="scientific">Mucuna pruriens</name>
    <name type="common">Velvet bean</name>
    <name type="synonym">Dolichos pruriens</name>
    <dbReference type="NCBI Taxonomy" id="157652"/>
    <lineage>
        <taxon>Eukaryota</taxon>
        <taxon>Viridiplantae</taxon>
        <taxon>Streptophyta</taxon>
        <taxon>Embryophyta</taxon>
        <taxon>Tracheophyta</taxon>
        <taxon>Spermatophyta</taxon>
        <taxon>Magnoliopsida</taxon>
        <taxon>eudicotyledons</taxon>
        <taxon>Gunneridae</taxon>
        <taxon>Pentapetalae</taxon>
        <taxon>rosids</taxon>
        <taxon>fabids</taxon>
        <taxon>Fabales</taxon>
        <taxon>Fabaceae</taxon>
        <taxon>Papilionoideae</taxon>
        <taxon>50 kb inversion clade</taxon>
        <taxon>NPAAA clade</taxon>
        <taxon>indigoferoid/millettioid clade</taxon>
        <taxon>Phaseoleae</taxon>
        <taxon>Mucuna</taxon>
    </lineage>
</organism>
<dbReference type="AlphaFoldDB" id="A0A371I032"/>
<feature type="non-terminal residue" evidence="1">
    <location>
        <position position="1"/>
    </location>
</feature>
<dbReference type="OrthoDB" id="780386at2759"/>
<dbReference type="Proteomes" id="UP000257109">
    <property type="component" value="Unassembled WGS sequence"/>
</dbReference>
<dbReference type="EMBL" id="QJKJ01001302">
    <property type="protein sequence ID" value="RDY08294.1"/>
    <property type="molecule type" value="Genomic_DNA"/>
</dbReference>
<keyword evidence="2" id="KW-1185">Reference proteome</keyword>
<comment type="caution">
    <text evidence="1">The sequence shown here is derived from an EMBL/GenBank/DDBJ whole genome shotgun (WGS) entry which is preliminary data.</text>
</comment>
<evidence type="ECO:0000313" key="1">
    <source>
        <dbReference type="EMBL" id="RDY08294.1"/>
    </source>
</evidence>
<evidence type="ECO:0000313" key="2">
    <source>
        <dbReference type="Proteomes" id="UP000257109"/>
    </source>
</evidence>